<name>A0A8T7M2W1_9CHLR</name>
<dbReference type="NCBIfam" id="NF000942">
    <property type="entry name" value="PRK00094.1-4"/>
    <property type="match status" value="1"/>
</dbReference>
<feature type="binding site" evidence="13">
    <location>
        <position position="290"/>
    </location>
    <ligand>
        <name>NADPH</name>
        <dbReference type="ChEBI" id="CHEBI:57783"/>
    </ligand>
</feature>
<feature type="binding site" evidence="15">
    <location>
        <begin position="264"/>
        <end position="265"/>
    </location>
    <ligand>
        <name>substrate</name>
    </ligand>
</feature>
<evidence type="ECO:0000256" key="17">
    <source>
        <dbReference type="RuleBase" id="RU000437"/>
    </source>
</evidence>
<dbReference type="PANTHER" id="PTHR11728">
    <property type="entry name" value="GLYCEROL-3-PHOSPHATE DEHYDROGENASE"/>
    <property type="match status" value="1"/>
</dbReference>
<feature type="binding site" evidence="16">
    <location>
        <position position="87"/>
    </location>
    <ligand>
        <name>NAD(+)</name>
        <dbReference type="ChEBI" id="CHEBI:57540"/>
    </ligand>
</feature>
<feature type="binding site" evidence="13">
    <location>
        <position position="263"/>
    </location>
    <ligand>
        <name>sn-glycerol 3-phosphate</name>
        <dbReference type="ChEBI" id="CHEBI:57597"/>
    </ligand>
</feature>
<dbReference type="SUPFAM" id="SSF51735">
    <property type="entry name" value="NAD(P)-binding Rossmann-fold domains"/>
    <property type="match status" value="1"/>
</dbReference>
<keyword evidence="3 13" id="KW-0521">NADP</keyword>
<gene>
    <name evidence="13" type="primary">gpsA</name>
    <name evidence="20" type="ORF">HXX08_11785</name>
    <name evidence="21" type="ORF">OZ401_001700</name>
</gene>
<dbReference type="Proteomes" id="UP000521676">
    <property type="component" value="Unassembled WGS sequence"/>
</dbReference>
<feature type="domain" description="Glycerol-3-phosphate dehydrogenase NAD-dependent C-terminal" evidence="19">
    <location>
        <begin position="189"/>
        <end position="328"/>
    </location>
</feature>
<keyword evidence="7 13" id="KW-0594">Phospholipid biosynthesis</keyword>
<dbReference type="PANTHER" id="PTHR11728:SF1">
    <property type="entry name" value="GLYCEROL-3-PHOSPHATE DEHYDROGENASE [NAD(+)] 2, CHLOROPLASTIC"/>
    <property type="match status" value="1"/>
</dbReference>
<sequence length="346" mass="37217">MANSSFVTVIGSGSWGTTLAWLVARKGMRTVLWTRTQEEAELLRADGENKRFLPGAKFPPALEITSDLEKAISPGCEMVIMAPPSGFMRNEMQMCRPYFDSLSEMPVVLSAAKGLEKDNLYRMTEVMAQEWPEGEEAGKICALSGPNLAREVAEGKPGATVIAGRNDVSTTRAQQLITSATFRVYTNPDVIGVELAGALKNIIALGAGVADGLHSGDNAKGAFLTRGMAEIGRLGVASGANPLTFLGLAGLGDLVATCFSHYSRNRHVGEELATGKSLDEILKNMTQVAEGVYTTVSARRLAARFGVEMPITEQLYQIMFEGKNPLIAITDLMLREPTGEMYGFTI</sequence>
<evidence type="ECO:0000256" key="4">
    <source>
        <dbReference type="ARBA" id="ARBA00023002"/>
    </source>
</evidence>
<comment type="pathway">
    <text evidence="13">Membrane lipid metabolism; glycerophospholipid metabolism.</text>
</comment>
<dbReference type="PRINTS" id="PR00077">
    <property type="entry name" value="GPDHDRGNASE"/>
</dbReference>
<evidence type="ECO:0000259" key="19">
    <source>
        <dbReference type="Pfam" id="PF07479"/>
    </source>
</evidence>
<dbReference type="SUPFAM" id="SSF48179">
    <property type="entry name" value="6-phosphogluconate dehydrogenase C-terminal domain-like"/>
    <property type="match status" value="1"/>
</dbReference>
<keyword evidence="23" id="KW-1185">Reference proteome</keyword>
<evidence type="ECO:0000256" key="12">
    <source>
        <dbReference type="ARBA" id="ARBA00080511"/>
    </source>
</evidence>
<proteinExistence type="inferred from homology"/>
<dbReference type="InterPro" id="IPR008927">
    <property type="entry name" value="6-PGluconate_DH-like_C_sf"/>
</dbReference>
<evidence type="ECO:0000259" key="18">
    <source>
        <dbReference type="Pfam" id="PF01210"/>
    </source>
</evidence>
<accession>A0A8T7M2W1</accession>
<dbReference type="InterPro" id="IPR013328">
    <property type="entry name" value="6PGD_dom2"/>
</dbReference>
<dbReference type="NCBIfam" id="NF000940">
    <property type="entry name" value="PRK00094.1-2"/>
    <property type="match status" value="1"/>
</dbReference>
<keyword evidence="2 13" id="KW-0444">Lipid biosynthesis</keyword>
<evidence type="ECO:0000256" key="1">
    <source>
        <dbReference type="ARBA" id="ARBA00011009"/>
    </source>
</evidence>
<evidence type="ECO:0000256" key="11">
    <source>
        <dbReference type="ARBA" id="ARBA00069372"/>
    </source>
</evidence>
<evidence type="ECO:0000313" key="21">
    <source>
        <dbReference type="EMBL" id="WJW65920.1"/>
    </source>
</evidence>
<dbReference type="Pfam" id="PF07479">
    <property type="entry name" value="NAD_Gly3P_dh_C"/>
    <property type="match status" value="1"/>
</dbReference>
<feature type="binding site" evidence="13">
    <location>
        <position position="288"/>
    </location>
    <ligand>
        <name>NADPH</name>
        <dbReference type="ChEBI" id="CHEBI:57783"/>
    </ligand>
</feature>
<dbReference type="PIRSF" id="PIRSF000114">
    <property type="entry name" value="Glycerol-3-P_dh"/>
    <property type="match status" value="1"/>
</dbReference>
<dbReference type="GO" id="GO:0006650">
    <property type="term" value="P:glycerophospholipid metabolic process"/>
    <property type="evidence" value="ECO:0007669"/>
    <property type="project" value="UniProtKB-UniRule"/>
</dbReference>
<dbReference type="EC" id="1.1.1.94" evidence="10 13"/>
<comment type="function">
    <text evidence="13">Catalyzes the reduction of the glycolytic intermediate dihydroxyacetone phosphate (DHAP) to sn-glycerol 3-phosphate (G3P), the key precursor for phospholipid synthesis.</text>
</comment>
<dbReference type="GO" id="GO:0046167">
    <property type="term" value="P:glycerol-3-phosphate biosynthetic process"/>
    <property type="evidence" value="ECO:0007669"/>
    <property type="project" value="UniProtKB-UniRule"/>
</dbReference>
<dbReference type="GO" id="GO:0051287">
    <property type="term" value="F:NAD binding"/>
    <property type="evidence" value="ECO:0007669"/>
    <property type="project" value="InterPro"/>
</dbReference>
<dbReference type="AlphaFoldDB" id="A0A8T7M2W1"/>
<feature type="active site" description="Proton acceptor" evidence="13 14">
    <location>
        <position position="200"/>
    </location>
</feature>
<feature type="binding site" evidence="13">
    <location>
        <position position="35"/>
    </location>
    <ligand>
        <name>NADPH</name>
        <dbReference type="ChEBI" id="CHEBI:57783"/>
    </ligand>
</feature>
<comment type="catalytic activity">
    <reaction evidence="13">
        <text>sn-glycerol 3-phosphate + NAD(+) = dihydroxyacetone phosphate + NADH + H(+)</text>
        <dbReference type="Rhea" id="RHEA:11092"/>
        <dbReference type="ChEBI" id="CHEBI:15378"/>
        <dbReference type="ChEBI" id="CHEBI:57540"/>
        <dbReference type="ChEBI" id="CHEBI:57597"/>
        <dbReference type="ChEBI" id="CHEBI:57642"/>
        <dbReference type="ChEBI" id="CHEBI:57945"/>
        <dbReference type="EC" id="1.1.1.94"/>
    </reaction>
</comment>
<evidence type="ECO:0000256" key="7">
    <source>
        <dbReference type="ARBA" id="ARBA00023209"/>
    </source>
</evidence>
<dbReference type="GO" id="GO:0008654">
    <property type="term" value="P:phospholipid biosynthetic process"/>
    <property type="evidence" value="ECO:0007669"/>
    <property type="project" value="UniProtKB-KW"/>
</dbReference>
<evidence type="ECO:0000313" key="23">
    <source>
        <dbReference type="Proteomes" id="UP001431572"/>
    </source>
</evidence>
<reference evidence="21" key="2">
    <citation type="journal article" date="2024" name="Nature">
        <title>Anoxygenic phototroph of the Chloroflexota uses a type I reaction centre.</title>
        <authorList>
            <person name="Tsuji J.M."/>
            <person name="Shaw N.A."/>
            <person name="Nagashima S."/>
            <person name="Venkiteswaran J.J."/>
            <person name="Schiff S.L."/>
            <person name="Watanabe T."/>
            <person name="Fukui M."/>
            <person name="Hanada S."/>
            <person name="Tank M."/>
            <person name="Neufeld J.D."/>
        </authorList>
    </citation>
    <scope>NUCLEOTIDE SEQUENCE</scope>
    <source>
        <strain evidence="21">L227-S17</strain>
    </source>
</reference>
<evidence type="ECO:0000256" key="9">
    <source>
        <dbReference type="ARBA" id="ARBA00052716"/>
    </source>
</evidence>
<feature type="binding site" evidence="13">
    <location>
        <position position="149"/>
    </location>
    <ligand>
        <name>NADPH</name>
        <dbReference type="ChEBI" id="CHEBI:57783"/>
    </ligand>
</feature>
<dbReference type="GO" id="GO:0005829">
    <property type="term" value="C:cytosol"/>
    <property type="evidence" value="ECO:0007669"/>
    <property type="project" value="TreeGrafter"/>
</dbReference>
<protein>
    <recommendedName>
        <fullName evidence="11 13">Glycerol-3-phosphate dehydrogenase [NAD(P)+]</fullName>
        <ecNumber evidence="10 13">1.1.1.94</ecNumber>
    </recommendedName>
    <alternativeName>
        <fullName evidence="13">NAD(P)(+)-dependent glycerol-3-phosphate dehydrogenase</fullName>
    </alternativeName>
    <alternativeName>
        <fullName evidence="12 13">NAD(P)H-dependent dihydroxyacetone-phosphate reductase</fullName>
    </alternativeName>
</protein>
<evidence type="ECO:0000256" key="6">
    <source>
        <dbReference type="ARBA" id="ARBA00023098"/>
    </source>
</evidence>
<feature type="binding site" evidence="13">
    <location>
        <position position="265"/>
    </location>
    <ligand>
        <name>sn-glycerol 3-phosphate</name>
        <dbReference type="ChEBI" id="CHEBI:57597"/>
    </ligand>
</feature>
<evidence type="ECO:0000256" key="8">
    <source>
        <dbReference type="ARBA" id="ARBA00023264"/>
    </source>
</evidence>
<evidence type="ECO:0000256" key="5">
    <source>
        <dbReference type="ARBA" id="ARBA00023027"/>
    </source>
</evidence>
<comment type="catalytic activity">
    <reaction evidence="9">
        <text>sn-glycerol 3-phosphate + NADP(+) = dihydroxyacetone phosphate + NADPH + H(+)</text>
        <dbReference type="Rhea" id="RHEA:11096"/>
        <dbReference type="ChEBI" id="CHEBI:15378"/>
        <dbReference type="ChEBI" id="CHEBI:57597"/>
        <dbReference type="ChEBI" id="CHEBI:57642"/>
        <dbReference type="ChEBI" id="CHEBI:57783"/>
        <dbReference type="ChEBI" id="CHEBI:58349"/>
        <dbReference type="EC" id="1.1.1.94"/>
    </reaction>
    <physiologicalReaction direction="right-to-left" evidence="9">
        <dbReference type="Rhea" id="RHEA:11098"/>
    </physiologicalReaction>
</comment>
<dbReference type="RefSeq" id="WP_341467807.1">
    <property type="nucleotide sequence ID" value="NZ_CP128399.1"/>
</dbReference>
<feature type="binding site" evidence="13">
    <location>
        <position position="200"/>
    </location>
    <ligand>
        <name>sn-glycerol 3-phosphate</name>
        <dbReference type="ChEBI" id="CHEBI:57597"/>
    </ligand>
</feature>
<comment type="subcellular location">
    <subcellularLocation>
        <location evidence="13">Cytoplasm</location>
    </subcellularLocation>
</comment>
<keyword evidence="13" id="KW-0547">Nucleotide-binding</keyword>
<keyword evidence="5 13" id="KW-0520">NAD</keyword>
<feature type="binding site" evidence="13">
    <location>
        <position position="264"/>
    </location>
    <ligand>
        <name>NADPH</name>
        <dbReference type="ChEBI" id="CHEBI:57783"/>
    </ligand>
</feature>
<keyword evidence="8 13" id="KW-1208">Phospholipid metabolism</keyword>
<dbReference type="Gene3D" id="1.10.1040.10">
    <property type="entry name" value="N-(1-d-carboxylethyl)-l-norvaline Dehydrogenase, domain 2"/>
    <property type="match status" value="1"/>
</dbReference>
<dbReference type="FunFam" id="1.10.1040.10:FF:000001">
    <property type="entry name" value="Glycerol-3-phosphate dehydrogenase [NAD(P)+]"/>
    <property type="match status" value="1"/>
</dbReference>
<feature type="binding site" evidence="13">
    <location>
        <position position="113"/>
    </location>
    <ligand>
        <name>NADPH</name>
        <dbReference type="ChEBI" id="CHEBI:57783"/>
    </ligand>
</feature>
<evidence type="ECO:0000256" key="16">
    <source>
        <dbReference type="PIRSR" id="PIRSR000114-3"/>
    </source>
</evidence>
<reference evidence="20 22" key="1">
    <citation type="submission" date="2020-06" db="EMBL/GenBank/DDBJ databases">
        <title>Anoxygenic phototrophic Chloroflexota member uses a Type I reaction center.</title>
        <authorList>
            <person name="Tsuji J.M."/>
            <person name="Shaw N.A."/>
            <person name="Nagashima S."/>
            <person name="Venkiteswaran J."/>
            <person name="Schiff S.L."/>
            <person name="Hanada S."/>
            <person name="Tank M."/>
            <person name="Neufeld J.D."/>
        </authorList>
    </citation>
    <scope>NUCLEOTIDE SEQUENCE [LARGE SCALE GENOMIC DNA]</scope>
    <source>
        <strain evidence="20">L227-S17</strain>
    </source>
</reference>
<dbReference type="HAMAP" id="MF_00394">
    <property type="entry name" value="NAD_Glyc3P_dehydrog"/>
    <property type="match status" value="1"/>
</dbReference>
<feature type="binding site" evidence="13">
    <location>
        <position position="253"/>
    </location>
    <ligand>
        <name>sn-glycerol 3-phosphate</name>
        <dbReference type="ChEBI" id="CHEBI:57597"/>
    </ligand>
</feature>
<dbReference type="GO" id="GO:0046168">
    <property type="term" value="P:glycerol-3-phosphate catabolic process"/>
    <property type="evidence" value="ECO:0007669"/>
    <property type="project" value="InterPro"/>
</dbReference>
<evidence type="ECO:0000256" key="15">
    <source>
        <dbReference type="PIRSR" id="PIRSR000114-2"/>
    </source>
</evidence>
<dbReference type="InterPro" id="IPR006109">
    <property type="entry name" value="G3P_DH_NAD-dep_C"/>
</dbReference>
<dbReference type="Pfam" id="PF01210">
    <property type="entry name" value="NAD_Gly3P_dh_N"/>
    <property type="match status" value="1"/>
</dbReference>
<dbReference type="FunFam" id="3.40.50.720:FF:000019">
    <property type="entry name" value="Glycerol-3-phosphate dehydrogenase [NAD(P)+]"/>
    <property type="match status" value="1"/>
</dbReference>
<feature type="binding site" evidence="13">
    <location>
        <position position="14"/>
    </location>
    <ligand>
        <name>NADPH</name>
        <dbReference type="ChEBI" id="CHEBI:57783"/>
    </ligand>
</feature>
<feature type="binding site" evidence="13">
    <location>
        <position position="15"/>
    </location>
    <ligand>
        <name>NADPH</name>
        <dbReference type="ChEBI" id="CHEBI:57783"/>
    </ligand>
</feature>
<evidence type="ECO:0000256" key="10">
    <source>
        <dbReference type="ARBA" id="ARBA00066687"/>
    </source>
</evidence>
<dbReference type="GO" id="GO:0047952">
    <property type="term" value="F:glycerol-3-phosphate dehydrogenase [NAD(P)+] activity"/>
    <property type="evidence" value="ECO:0007669"/>
    <property type="project" value="UniProtKB-UniRule"/>
</dbReference>
<evidence type="ECO:0000256" key="3">
    <source>
        <dbReference type="ARBA" id="ARBA00022857"/>
    </source>
</evidence>
<comment type="similarity">
    <text evidence="1 13 17">Belongs to the NAD-dependent glycerol-3-phosphate dehydrogenase family.</text>
</comment>
<feature type="domain" description="Glycerol-3-phosphate dehydrogenase NAD-dependent N-terminal" evidence="18">
    <location>
        <begin position="7"/>
        <end position="166"/>
    </location>
</feature>
<evidence type="ECO:0000256" key="13">
    <source>
        <dbReference type="HAMAP-Rule" id="MF_00394"/>
    </source>
</evidence>
<evidence type="ECO:0000313" key="22">
    <source>
        <dbReference type="Proteomes" id="UP000521676"/>
    </source>
</evidence>
<dbReference type="Gene3D" id="3.40.50.720">
    <property type="entry name" value="NAD(P)-binding Rossmann-like Domain"/>
    <property type="match status" value="1"/>
</dbReference>
<dbReference type="InterPro" id="IPR006168">
    <property type="entry name" value="G3P_DH_NAD-dep"/>
</dbReference>
<evidence type="ECO:0000256" key="14">
    <source>
        <dbReference type="PIRSR" id="PIRSR000114-1"/>
    </source>
</evidence>
<feature type="binding site" evidence="16">
    <location>
        <begin position="11"/>
        <end position="16"/>
    </location>
    <ligand>
        <name>NAD(+)</name>
        <dbReference type="ChEBI" id="CHEBI:57540"/>
    </ligand>
</feature>
<feature type="binding site" evidence="16">
    <location>
        <position position="264"/>
    </location>
    <ligand>
        <name>NAD(+)</name>
        <dbReference type="ChEBI" id="CHEBI:57540"/>
    </ligand>
</feature>
<feature type="binding site" evidence="15">
    <location>
        <position position="113"/>
    </location>
    <ligand>
        <name>substrate</name>
    </ligand>
</feature>
<dbReference type="GO" id="GO:0005975">
    <property type="term" value="P:carbohydrate metabolic process"/>
    <property type="evidence" value="ECO:0007669"/>
    <property type="project" value="InterPro"/>
</dbReference>
<keyword evidence="13" id="KW-0963">Cytoplasm</keyword>
<comment type="caution">
    <text evidence="13">Lacks conserved residue(s) required for the propagation of feature annotation.</text>
</comment>
<keyword evidence="4 13" id="KW-0560">Oxidoreductase</keyword>
<feature type="binding site" evidence="13">
    <location>
        <position position="264"/>
    </location>
    <ligand>
        <name>sn-glycerol 3-phosphate</name>
        <dbReference type="ChEBI" id="CHEBI:57597"/>
    </ligand>
</feature>
<dbReference type="InterPro" id="IPR011128">
    <property type="entry name" value="G3P_DH_NAD-dep_N"/>
</dbReference>
<feature type="binding site" evidence="13">
    <location>
        <position position="145"/>
    </location>
    <ligand>
        <name>sn-glycerol 3-phosphate</name>
        <dbReference type="ChEBI" id="CHEBI:57597"/>
    </ligand>
</feature>
<feature type="binding site" evidence="13">
    <location>
        <position position="113"/>
    </location>
    <ligand>
        <name>sn-glycerol 3-phosphate</name>
        <dbReference type="ChEBI" id="CHEBI:57597"/>
    </ligand>
</feature>
<dbReference type="EMBL" id="JACATZ010000001">
    <property type="protein sequence ID" value="NWJ46551.1"/>
    <property type="molecule type" value="Genomic_DNA"/>
</dbReference>
<evidence type="ECO:0000256" key="2">
    <source>
        <dbReference type="ARBA" id="ARBA00022516"/>
    </source>
</evidence>
<dbReference type="EMBL" id="CP128399">
    <property type="protein sequence ID" value="WJW65920.1"/>
    <property type="molecule type" value="Genomic_DNA"/>
</dbReference>
<keyword evidence="6 13" id="KW-0443">Lipid metabolism</keyword>
<evidence type="ECO:0000313" key="20">
    <source>
        <dbReference type="EMBL" id="NWJ46551.1"/>
    </source>
</evidence>
<organism evidence="20 22">
    <name type="scientific">Candidatus Chlorohelix allophototropha</name>
    <dbReference type="NCBI Taxonomy" id="3003348"/>
    <lineage>
        <taxon>Bacteria</taxon>
        <taxon>Bacillati</taxon>
        <taxon>Chloroflexota</taxon>
        <taxon>Chloroflexia</taxon>
        <taxon>Candidatus Chloroheliales</taxon>
        <taxon>Candidatus Chloroheliaceae</taxon>
        <taxon>Candidatus Chlorohelix</taxon>
    </lineage>
</organism>
<feature type="binding site" evidence="16">
    <location>
        <position position="149"/>
    </location>
    <ligand>
        <name>NAD(+)</name>
        <dbReference type="ChEBI" id="CHEBI:57540"/>
    </ligand>
</feature>
<dbReference type="InterPro" id="IPR036291">
    <property type="entry name" value="NAD(P)-bd_dom_sf"/>
</dbReference>
<dbReference type="Proteomes" id="UP001431572">
    <property type="component" value="Chromosome 1"/>
</dbReference>